<feature type="transmembrane region" description="Helical" evidence="2">
    <location>
        <begin position="218"/>
        <end position="240"/>
    </location>
</feature>
<gene>
    <name evidence="3" type="ORF">SAMN05421756_109100</name>
</gene>
<keyword evidence="2" id="KW-0472">Membrane</keyword>
<name>A0A1H9LT00_9ACTN</name>
<evidence type="ECO:0000313" key="4">
    <source>
        <dbReference type="Proteomes" id="UP000198504"/>
    </source>
</evidence>
<evidence type="ECO:0008006" key="5">
    <source>
        <dbReference type="Google" id="ProtNLM"/>
    </source>
</evidence>
<dbReference type="EMBL" id="FOFA01000009">
    <property type="protein sequence ID" value="SER14556.1"/>
    <property type="molecule type" value="Genomic_DNA"/>
</dbReference>
<feature type="transmembrane region" description="Helical" evidence="2">
    <location>
        <begin position="115"/>
        <end position="141"/>
    </location>
</feature>
<dbReference type="SUPFAM" id="SSF48317">
    <property type="entry name" value="Acid phosphatase/Vanadium-dependent haloperoxidase"/>
    <property type="match status" value="1"/>
</dbReference>
<feature type="transmembrane region" description="Helical" evidence="2">
    <location>
        <begin position="32"/>
        <end position="56"/>
    </location>
</feature>
<dbReference type="AlphaFoldDB" id="A0A1H9LT00"/>
<feature type="region of interest" description="Disordered" evidence="1">
    <location>
        <begin position="243"/>
        <end position="265"/>
    </location>
</feature>
<keyword evidence="2" id="KW-0812">Transmembrane</keyword>
<feature type="transmembrane region" description="Helical" evidence="2">
    <location>
        <begin position="86"/>
        <end position="108"/>
    </location>
</feature>
<proteinExistence type="predicted"/>
<keyword evidence="4" id="KW-1185">Reference proteome</keyword>
<dbReference type="Gene3D" id="1.20.144.10">
    <property type="entry name" value="Phosphatidic acid phosphatase type 2/haloperoxidase"/>
    <property type="match status" value="1"/>
</dbReference>
<keyword evidence="2" id="KW-1133">Transmembrane helix</keyword>
<accession>A0A1H9LT00</accession>
<sequence>MPAPVPLLGRRRRAGAGPPAPPPTPQVLPHRVVAVGGATVAAAALALFGVVAAVVLRSDGRDRWDAAVRRDLGHGGGPVGSEVARVAVGLATPLVLVLVTVVAVVLLWRWAHRPLLGAAVLGVAVATAALVQLLALALGTVRPAPAVMLGVPLFDGSFPSVRTADAEALWGVLALAGVLLVHRGSARAACLVAGLLLSAGVAWGQLDRAHAWPTDVLGGWLLGLAAAGVAAALVAAWPVLPTSAPPTGRGDEEEHARDGGSAPRW</sequence>
<protein>
    <recommendedName>
        <fullName evidence="5">PAP2 superfamily protein</fullName>
    </recommendedName>
</protein>
<dbReference type="RefSeq" id="WP_139209979.1">
    <property type="nucleotide sequence ID" value="NZ_FOFA01000009.1"/>
</dbReference>
<dbReference type="InterPro" id="IPR036938">
    <property type="entry name" value="PAP2/HPO_sf"/>
</dbReference>
<dbReference type="Proteomes" id="UP000198504">
    <property type="component" value="Unassembled WGS sequence"/>
</dbReference>
<feature type="compositionally biased region" description="Basic and acidic residues" evidence="1">
    <location>
        <begin position="249"/>
        <end position="258"/>
    </location>
</feature>
<reference evidence="4" key="1">
    <citation type="submission" date="2016-10" db="EMBL/GenBank/DDBJ databases">
        <authorList>
            <person name="Varghese N."/>
            <person name="Submissions S."/>
        </authorList>
    </citation>
    <scope>NUCLEOTIDE SEQUENCE [LARGE SCALE GENOMIC DNA]</scope>
    <source>
        <strain evidence="4">CGMCC 4.6856</strain>
    </source>
</reference>
<evidence type="ECO:0000256" key="1">
    <source>
        <dbReference type="SAM" id="MobiDB-lite"/>
    </source>
</evidence>
<feature type="transmembrane region" description="Helical" evidence="2">
    <location>
        <begin position="188"/>
        <end position="206"/>
    </location>
</feature>
<feature type="region of interest" description="Disordered" evidence="1">
    <location>
        <begin position="1"/>
        <end position="26"/>
    </location>
</feature>
<evidence type="ECO:0000256" key="2">
    <source>
        <dbReference type="SAM" id="Phobius"/>
    </source>
</evidence>
<evidence type="ECO:0000313" key="3">
    <source>
        <dbReference type="EMBL" id="SER14556.1"/>
    </source>
</evidence>
<dbReference type="STRING" id="1036181.SAMN05421756_109100"/>
<organism evidence="3 4">
    <name type="scientific">Microlunatus flavus</name>
    <dbReference type="NCBI Taxonomy" id="1036181"/>
    <lineage>
        <taxon>Bacteria</taxon>
        <taxon>Bacillati</taxon>
        <taxon>Actinomycetota</taxon>
        <taxon>Actinomycetes</taxon>
        <taxon>Propionibacteriales</taxon>
        <taxon>Propionibacteriaceae</taxon>
        <taxon>Microlunatus</taxon>
    </lineage>
</organism>